<comment type="caution">
    <text evidence="8">The sequence shown here is derived from an EMBL/GenBank/DDBJ whole genome shotgun (WGS) entry which is preliminary data.</text>
</comment>
<dbReference type="Proteomes" id="UP000223366">
    <property type="component" value="Unassembled WGS sequence"/>
</dbReference>
<evidence type="ECO:0000256" key="5">
    <source>
        <dbReference type="ARBA" id="ARBA00023136"/>
    </source>
</evidence>
<keyword evidence="3 6" id="KW-0812">Transmembrane</keyword>
<gene>
    <name evidence="8" type="ORF">COK99_20085</name>
</gene>
<sequence length="233" mass="26163">MNRIYDFEELTDSVELLNRKPPRFIIWFLIFLFGSLAISLFWICTGEINIVSNGTAIVKNKSETSIIRSQNDGVMGDIVITNGDFVKKGDLLFRFKSNKSEEIEVKAKAEGIVQFSDTIQDGDILKIGQEILSIVPKGSAKYAQLTLLAKDIKDIKLGDKVNYSFNSDTTNEELGTVTYIAAQPIFDKDLKEYVYRLEATMDFKEAQELPIGISGKVSIITGSKPIWKSLLKF</sequence>
<feature type="transmembrane region" description="Helical" evidence="6">
    <location>
        <begin position="24"/>
        <end position="43"/>
    </location>
</feature>
<dbReference type="RefSeq" id="WP_098685908.1">
    <property type="nucleotide sequence ID" value="NZ_CP185991.1"/>
</dbReference>
<dbReference type="PANTHER" id="PTHR30386:SF26">
    <property type="entry name" value="TRANSPORT PROTEIN COMB"/>
    <property type="match status" value="1"/>
</dbReference>
<dbReference type="EMBL" id="NVDU01000046">
    <property type="protein sequence ID" value="PFV28643.1"/>
    <property type="molecule type" value="Genomic_DNA"/>
</dbReference>
<protein>
    <recommendedName>
        <fullName evidence="7">LcnD-like C-terminal domain-containing protein</fullName>
    </recommendedName>
</protein>
<evidence type="ECO:0000313" key="9">
    <source>
        <dbReference type="Proteomes" id="UP000223366"/>
    </source>
</evidence>
<evidence type="ECO:0000313" key="8">
    <source>
        <dbReference type="EMBL" id="PFV28643.1"/>
    </source>
</evidence>
<comment type="subcellular location">
    <subcellularLocation>
        <location evidence="1">Membrane</location>
        <topology evidence="1">Single-pass membrane protein</topology>
    </subcellularLocation>
</comment>
<organism evidence="8 9">
    <name type="scientific">Bacillus thuringiensis</name>
    <dbReference type="NCBI Taxonomy" id="1428"/>
    <lineage>
        <taxon>Bacteria</taxon>
        <taxon>Bacillati</taxon>
        <taxon>Bacillota</taxon>
        <taxon>Bacilli</taxon>
        <taxon>Bacillales</taxon>
        <taxon>Bacillaceae</taxon>
        <taxon>Bacillus</taxon>
        <taxon>Bacillus cereus group</taxon>
    </lineage>
</organism>
<reference evidence="8 9" key="1">
    <citation type="submission" date="2017-09" db="EMBL/GenBank/DDBJ databases">
        <title>Large-scale bioinformatics analysis of Bacillus genomes uncovers conserved roles of natural products in bacterial physiology.</title>
        <authorList>
            <consortium name="Agbiome Team Llc"/>
            <person name="Bleich R.M."/>
            <person name="Grubbs K.J."/>
            <person name="Santa Maria K.C."/>
            <person name="Allen S.E."/>
            <person name="Farag S."/>
            <person name="Shank E.A."/>
            <person name="Bowers A."/>
        </authorList>
    </citation>
    <scope>NUCLEOTIDE SEQUENCE [LARGE SCALE GENOMIC DNA]</scope>
    <source>
        <strain evidence="8 9">AFS060060</strain>
    </source>
</reference>
<accession>A0A9X7BLB0</accession>
<dbReference type="InterPro" id="IPR050739">
    <property type="entry name" value="MFP"/>
</dbReference>
<dbReference type="Pfam" id="PF25940">
    <property type="entry name" value="LcnD_C"/>
    <property type="match status" value="1"/>
</dbReference>
<evidence type="ECO:0000256" key="6">
    <source>
        <dbReference type="SAM" id="Phobius"/>
    </source>
</evidence>
<dbReference type="Gene3D" id="2.40.50.100">
    <property type="match status" value="1"/>
</dbReference>
<evidence type="ECO:0000259" key="7">
    <source>
        <dbReference type="Pfam" id="PF25940"/>
    </source>
</evidence>
<evidence type="ECO:0000256" key="3">
    <source>
        <dbReference type="ARBA" id="ARBA00022692"/>
    </source>
</evidence>
<evidence type="ECO:0000256" key="4">
    <source>
        <dbReference type="ARBA" id="ARBA00022989"/>
    </source>
</evidence>
<feature type="domain" description="LcnD-like C-terminal" evidence="7">
    <location>
        <begin position="148"/>
        <end position="224"/>
    </location>
</feature>
<dbReference type="PANTHER" id="PTHR30386">
    <property type="entry name" value="MEMBRANE FUSION SUBUNIT OF EMRAB-TOLC MULTIDRUG EFFLUX PUMP"/>
    <property type="match status" value="1"/>
</dbReference>
<evidence type="ECO:0000256" key="1">
    <source>
        <dbReference type="ARBA" id="ARBA00004167"/>
    </source>
</evidence>
<keyword evidence="4 6" id="KW-1133">Transmembrane helix</keyword>
<name>A0A9X7BLB0_BACTU</name>
<comment type="similarity">
    <text evidence="2">Belongs to the membrane fusion protein (MFP) (TC 8.A.1) family.</text>
</comment>
<dbReference type="InterPro" id="IPR011053">
    <property type="entry name" value="Single_hybrid_motif"/>
</dbReference>
<dbReference type="GO" id="GO:0016020">
    <property type="term" value="C:membrane"/>
    <property type="evidence" value="ECO:0007669"/>
    <property type="project" value="UniProtKB-SubCell"/>
</dbReference>
<dbReference type="AlphaFoldDB" id="A0A9X7BLB0"/>
<dbReference type="InterPro" id="IPR058795">
    <property type="entry name" value="LcnD_C"/>
</dbReference>
<proteinExistence type="inferred from homology"/>
<keyword evidence="5 6" id="KW-0472">Membrane</keyword>
<dbReference type="SUPFAM" id="SSF51230">
    <property type="entry name" value="Single hybrid motif"/>
    <property type="match status" value="1"/>
</dbReference>
<evidence type="ECO:0000256" key="2">
    <source>
        <dbReference type="ARBA" id="ARBA00009477"/>
    </source>
</evidence>